<evidence type="ECO:0000259" key="2">
    <source>
        <dbReference type="PROSITE" id="PS50995"/>
    </source>
</evidence>
<dbReference type="Pfam" id="PF12802">
    <property type="entry name" value="MarR_2"/>
    <property type="match status" value="1"/>
</dbReference>
<dbReference type="PANTHER" id="PTHR33164">
    <property type="entry name" value="TRANSCRIPTIONAL REGULATOR, MARR FAMILY"/>
    <property type="match status" value="1"/>
</dbReference>
<reference evidence="3" key="1">
    <citation type="submission" date="2016-12" db="EMBL/GenBank/DDBJ databases">
        <title>Discovery of methanogenic haloarchaea.</title>
        <authorList>
            <person name="Sorokin D.Y."/>
            <person name="Makarova K.S."/>
            <person name="Abbas B."/>
            <person name="Ferrer M."/>
            <person name="Golyshin P.N."/>
        </authorList>
    </citation>
    <scope>NUCLEOTIDE SEQUENCE [LARGE SCALE GENOMIC DNA]</scope>
    <source>
        <strain evidence="3">HMET1</strain>
    </source>
</reference>
<dbReference type="GO" id="GO:0003700">
    <property type="term" value="F:DNA-binding transcription factor activity"/>
    <property type="evidence" value="ECO:0007669"/>
    <property type="project" value="InterPro"/>
</dbReference>
<dbReference type="AlphaFoldDB" id="A0A1Q6DUW5"/>
<feature type="coiled-coil region" evidence="1">
    <location>
        <begin position="78"/>
        <end position="123"/>
    </location>
</feature>
<protein>
    <submittedName>
        <fullName evidence="3">Transcriptional regulator, MarR family</fullName>
    </submittedName>
</protein>
<dbReference type="GO" id="GO:0006950">
    <property type="term" value="P:response to stress"/>
    <property type="evidence" value="ECO:0007669"/>
    <property type="project" value="TreeGrafter"/>
</dbReference>
<dbReference type="InterPro" id="IPR011991">
    <property type="entry name" value="ArsR-like_HTH"/>
</dbReference>
<dbReference type="CDD" id="cd00090">
    <property type="entry name" value="HTH_ARSR"/>
    <property type="match status" value="1"/>
</dbReference>
<comment type="caution">
    <text evidence="3">The sequence shown here is derived from an EMBL/GenBank/DDBJ whole genome shotgun (WGS) entry which is preliminary data.</text>
</comment>
<evidence type="ECO:0000313" key="3">
    <source>
        <dbReference type="EMBL" id="OKY78145.1"/>
    </source>
</evidence>
<dbReference type="EMBL" id="MSDW01000001">
    <property type="protein sequence ID" value="OKY78145.1"/>
    <property type="molecule type" value="Genomic_DNA"/>
</dbReference>
<dbReference type="Proteomes" id="UP000185744">
    <property type="component" value="Unassembled WGS sequence"/>
</dbReference>
<dbReference type="SUPFAM" id="SSF46785">
    <property type="entry name" value="Winged helix' DNA-binding domain"/>
    <property type="match status" value="1"/>
</dbReference>
<proteinExistence type="predicted"/>
<dbReference type="InterPro" id="IPR000835">
    <property type="entry name" value="HTH_MarR-typ"/>
</dbReference>
<dbReference type="SMART" id="SM00347">
    <property type="entry name" value="HTH_MARR"/>
    <property type="match status" value="1"/>
</dbReference>
<dbReference type="PROSITE" id="PS50995">
    <property type="entry name" value="HTH_MARR_2"/>
    <property type="match status" value="1"/>
</dbReference>
<dbReference type="InterPro" id="IPR036390">
    <property type="entry name" value="WH_DNA-bd_sf"/>
</dbReference>
<gene>
    <name evidence="3" type="ORF">BTN85_0630</name>
</gene>
<evidence type="ECO:0000256" key="1">
    <source>
        <dbReference type="SAM" id="Coils"/>
    </source>
</evidence>
<dbReference type="PANTHER" id="PTHR33164:SF57">
    <property type="entry name" value="MARR-FAMILY TRANSCRIPTIONAL REGULATOR"/>
    <property type="match status" value="1"/>
</dbReference>
<evidence type="ECO:0000313" key="4">
    <source>
        <dbReference type="Proteomes" id="UP000185744"/>
    </source>
</evidence>
<dbReference type="InParanoid" id="A0A1Q6DUW5"/>
<dbReference type="InterPro" id="IPR039422">
    <property type="entry name" value="MarR/SlyA-like"/>
</dbReference>
<keyword evidence="4" id="KW-1185">Reference proteome</keyword>
<feature type="domain" description="HTH marR-type" evidence="2">
    <location>
        <begin position="1"/>
        <end position="126"/>
    </location>
</feature>
<accession>A0A1Q6DUW5</accession>
<sequence length="137" mass="16194">MNVDCLEEYGPFTKSEWRILRTLNKDDETFTGLVEKTSLSKPVISRASNDLMEKGLITKERSEEDKRVRIYRITEKGNDRYEEVRERVIDDLKKVKERVERILEETEGNKMEQAAEIKNYTQSLFSESLRETEGVKR</sequence>
<keyword evidence="1" id="KW-0175">Coiled coil</keyword>
<name>A0A1Q6DUW5_METT1</name>
<organism evidence="3 4">
    <name type="scientific">Methanohalarchaeum thermophilum</name>
    <dbReference type="NCBI Taxonomy" id="1903181"/>
    <lineage>
        <taxon>Archaea</taxon>
        <taxon>Methanobacteriati</taxon>
        <taxon>Methanobacteriota</taxon>
        <taxon>Methanonatronarchaeia</taxon>
        <taxon>Methanonatronarchaeales</taxon>
        <taxon>Methanonatronarchaeaceae</taxon>
        <taxon>Candidatus Methanohalarchaeum</taxon>
    </lineage>
</organism>
<dbReference type="Gene3D" id="1.10.10.10">
    <property type="entry name" value="Winged helix-like DNA-binding domain superfamily/Winged helix DNA-binding domain"/>
    <property type="match status" value="1"/>
</dbReference>
<dbReference type="InterPro" id="IPR036388">
    <property type="entry name" value="WH-like_DNA-bd_sf"/>
</dbReference>